<keyword evidence="9" id="KW-0406">Ion transport</keyword>
<dbReference type="CDD" id="cd10322">
    <property type="entry name" value="SLC5sbd"/>
    <property type="match status" value="1"/>
</dbReference>
<evidence type="ECO:0000256" key="12">
    <source>
        <dbReference type="ARBA" id="ARBA00033708"/>
    </source>
</evidence>
<dbReference type="Proteomes" id="UP001553715">
    <property type="component" value="Unassembled WGS sequence"/>
</dbReference>
<feature type="transmembrane region" description="Helical" evidence="14">
    <location>
        <begin position="121"/>
        <end position="138"/>
    </location>
</feature>
<evidence type="ECO:0000256" key="1">
    <source>
        <dbReference type="ARBA" id="ARBA00004651"/>
    </source>
</evidence>
<keyword evidence="6" id="KW-0769">Symport</keyword>
<dbReference type="PANTHER" id="PTHR48086">
    <property type="entry name" value="SODIUM/PROLINE SYMPORTER-RELATED"/>
    <property type="match status" value="1"/>
</dbReference>
<dbReference type="PANTHER" id="PTHR48086:SF3">
    <property type="entry name" value="SODIUM_PROLINE SYMPORTER"/>
    <property type="match status" value="1"/>
</dbReference>
<feature type="transmembrane region" description="Helical" evidence="14">
    <location>
        <begin position="6"/>
        <end position="25"/>
    </location>
</feature>
<evidence type="ECO:0000256" key="11">
    <source>
        <dbReference type="ARBA" id="ARBA00023201"/>
    </source>
</evidence>
<dbReference type="NCBIfam" id="TIGR00813">
    <property type="entry name" value="sss"/>
    <property type="match status" value="1"/>
</dbReference>
<feature type="transmembrane region" description="Helical" evidence="14">
    <location>
        <begin position="158"/>
        <end position="176"/>
    </location>
</feature>
<dbReference type="PROSITE" id="PS00456">
    <property type="entry name" value="NA_SOLUT_SYMP_1"/>
    <property type="match status" value="1"/>
</dbReference>
<keyword evidence="10 14" id="KW-0472">Membrane</keyword>
<evidence type="ECO:0000256" key="2">
    <source>
        <dbReference type="ARBA" id="ARBA00006434"/>
    </source>
</evidence>
<dbReference type="InterPro" id="IPR001734">
    <property type="entry name" value="Na/solute_symporter"/>
</dbReference>
<evidence type="ECO:0000256" key="4">
    <source>
        <dbReference type="ARBA" id="ARBA00022475"/>
    </source>
</evidence>
<feature type="transmembrane region" description="Helical" evidence="14">
    <location>
        <begin position="267"/>
        <end position="292"/>
    </location>
</feature>
<feature type="transmembrane region" description="Helical" evidence="14">
    <location>
        <begin position="316"/>
        <end position="344"/>
    </location>
</feature>
<evidence type="ECO:0000256" key="3">
    <source>
        <dbReference type="ARBA" id="ARBA00022448"/>
    </source>
</evidence>
<keyword evidence="16" id="KW-1185">Reference proteome</keyword>
<dbReference type="InterPro" id="IPR038377">
    <property type="entry name" value="Na/Glc_symporter_sf"/>
</dbReference>
<dbReference type="EMBL" id="JBFBMH010000010">
    <property type="protein sequence ID" value="MEW1975225.1"/>
    <property type="molecule type" value="Genomic_DNA"/>
</dbReference>
<organism evidence="15 16">
    <name type="scientific">Microbacterium profundi</name>
    <dbReference type="NCBI Taxonomy" id="450380"/>
    <lineage>
        <taxon>Bacteria</taxon>
        <taxon>Bacillati</taxon>
        <taxon>Actinomycetota</taxon>
        <taxon>Actinomycetes</taxon>
        <taxon>Micrococcales</taxon>
        <taxon>Microbacteriaceae</taxon>
        <taxon>Microbacterium</taxon>
    </lineage>
</organism>
<feature type="transmembrane region" description="Helical" evidence="14">
    <location>
        <begin position="75"/>
        <end position="100"/>
    </location>
</feature>
<dbReference type="InterPro" id="IPR018212">
    <property type="entry name" value="Na/solute_symporter_CS"/>
</dbReference>
<feature type="transmembrane region" description="Helical" evidence="14">
    <location>
        <begin position="364"/>
        <end position="383"/>
    </location>
</feature>
<feature type="transmembrane region" description="Helical" evidence="14">
    <location>
        <begin position="228"/>
        <end position="247"/>
    </location>
</feature>
<feature type="transmembrane region" description="Helical" evidence="14">
    <location>
        <begin position="46"/>
        <end position="69"/>
    </location>
</feature>
<evidence type="ECO:0000256" key="7">
    <source>
        <dbReference type="ARBA" id="ARBA00022989"/>
    </source>
</evidence>
<dbReference type="InterPro" id="IPR050277">
    <property type="entry name" value="Sodium:Solute_Symporter"/>
</dbReference>
<keyword evidence="4" id="KW-1003">Cell membrane</keyword>
<accession>A0ABV3LH36</accession>
<dbReference type="Pfam" id="PF00474">
    <property type="entry name" value="SSF"/>
    <property type="match status" value="1"/>
</dbReference>
<evidence type="ECO:0000256" key="8">
    <source>
        <dbReference type="ARBA" id="ARBA00023053"/>
    </source>
</evidence>
<gene>
    <name evidence="15" type="ORF">AB0301_09135</name>
</gene>
<dbReference type="PROSITE" id="PS50283">
    <property type="entry name" value="NA_SOLUT_SYMP_3"/>
    <property type="match status" value="1"/>
</dbReference>
<evidence type="ECO:0000256" key="6">
    <source>
        <dbReference type="ARBA" id="ARBA00022847"/>
    </source>
</evidence>
<comment type="catalytic activity">
    <reaction evidence="12">
        <text>L-proline(in) + Na(+)(in) = L-proline(out) + Na(+)(out)</text>
        <dbReference type="Rhea" id="RHEA:28967"/>
        <dbReference type="ChEBI" id="CHEBI:29101"/>
        <dbReference type="ChEBI" id="CHEBI:60039"/>
    </reaction>
</comment>
<evidence type="ECO:0000313" key="16">
    <source>
        <dbReference type="Proteomes" id="UP001553715"/>
    </source>
</evidence>
<keyword evidence="3" id="KW-0813">Transport</keyword>
<evidence type="ECO:0000256" key="5">
    <source>
        <dbReference type="ARBA" id="ARBA00022692"/>
    </source>
</evidence>
<sequence length="505" mass="54048">MVDNIVPLIILAVYIVFVVAVGVYARMKSKKATSKDYLTGSGDVNVWVNGFAIFAAFATGGTMLGNIGLSYAGGWGYITAYNGGVALGYLITTFFLAKALRNMNVATVPEFIRKRFNNKTLNFLVPLILIGTLLAYLVAQMKVGGMLGEQLFGFSYEWSVLGVGVVYIFYTFYGGMRAVTLTDFVQGLLMISVVVICGGFALGANSGAANLYELATTLRPQWEGTESFPLASYIGAFVIWATVNAVLPHTVMRIFAAKNERQGRASLAIGLGLYVLTAVVTTVFIVGAVVILEGGEDLAAPDTTFLVFLAKQTPTWVAGLAYAGIFAAVMSSVSAMLLALGGAFAYDLVAEFKPNMNDRTKRRLTSWSVLGFGVMTLVLSLNPPELLTLLYSAAVGLLASGLFFPTLLGVWWKRMNNTGALAGVIVGTVSYLVLLWGTAMPALSQVTVSLPLSLVACVVGSLVTKPPRPEELSRITIAHEREFVEADEELSAETNAELASDRKDK</sequence>
<reference evidence="15 16" key="1">
    <citation type="submission" date="2024-06" db="EMBL/GenBank/DDBJ databases">
        <title>The Natural Products Discovery Center: Release of the First 8490 Sequenced Strains for Exploring Actinobacteria Biosynthetic Diversity.</title>
        <authorList>
            <person name="Kalkreuter E."/>
            <person name="Kautsar S.A."/>
            <person name="Yang D."/>
            <person name="Bader C.D."/>
            <person name="Teijaro C.N."/>
            <person name="Fluegel L."/>
            <person name="Davis C.M."/>
            <person name="Simpson J.R."/>
            <person name="Lauterbach L."/>
            <person name="Steele A.D."/>
            <person name="Gui C."/>
            <person name="Meng S."/>
            <person name="Li G."/>
            <person name="Viehrig K."/>
            <person name="Ye F."/>
            <person name="Su P."/>
            <person name="Kiefer A.F."/>
            <person name="Nichols A."/>
            <person name="Cepeda A.J."/>
            <person name="Yan W."/>
            <person name="Fan B."/>
            <person name="Jiang Y."/>
            <person name="Adhikari A."/>
            <person name="Zheng C.-J."/>
            <person name="Schuster L."/>
            <person name="Cowan T.M."/>
            <person name="Smanski M.J."/>
            <person name="Chevrette M.G."/>
            <person name="De Carvalho L.P.S."/>
            <person name="Shen B."/>
        </authorList>
    </citation>
    <scope>NUCLEOTIDE SEQUENCE [LARGE SCALE GENOMIC DNA]</scope>
    <source>
        <strain evidence="15 16">NPDC077434</strain>
    </source>
</reference>
<evidence type="ECO:0000256" key="9">
    <source>
        <dbReference type="ARBA" id="ARBA00023065"/>
    </source>
</evidence>
<comment type="subcellular location">
    <subcellularLocation>
        <location evidence="1">Cell membrane</location>
        <topology evidence="1">Multi-pass membrane protein</topology>
    </subcellularLocation>
</comment>
<feature type="transmembrane region" description="Helical" evidence="14">
    <location>
        <begin position="442"/>
        <end position="464"/>
    </location>
</feature>
<evidence type="ECO:0000256" key="14">
    <source>
        <dbReference type="SAM" id="Phobius"/>
    </source>
</evidence>
<name>A0ABV3LH36_9MICO</name>
<keyword evidence="8" id="KW-0915">Sodium</keyword>
<keyword evidence="5 14" id="KW-0812">Transmembrane</keyword>
<feature type="transmembrane region" description="Helical" evidence="14">
    <location>
        <begin position="188"/>
        <end position="208"/>
    </location>
</feature>
<proteinExistence type="inferred from homology"/>
<dbReference type="Gene3D" id="1.20.1730.10">
    <property type="entry name" value="Sodium/glucose cotransporter"/>
    <property type="match status" value="1"/>
</dbReference>
<dbReference type="RefSeq" id="WP_366232867.1">
    <property type="nucleotide sequence ID" value="NZ_JBFBMH010000010.1"/>
</dbReference>
<comment type="similarity">
    <text evidence="2 13">Belongs to the sodium:solute symporter (SSF) (TC 2.A.21) family.</text>
</comment>
<evidence type="ECO:0000313" key="15">
    <source>
        <dbReference type="EMBL" id="MEW1975225.1"/>
    </source>
</evidence>
<dbReference type="PROSITE" id="PS00457">
    <property type="entry name" value="NA_SOLUT_SYMP_2"/>
    <property type="match status" value="1"/>
</dbReference>
<keyword evidence="7 14" id="KW-1133">Transmembrane helix</keyword>
<feature type="transmembrane region" description="Helical" evidence="14">
    <location>
        <begin position="419"/>
        <end position="436"/>
    </location>
</feature>
<keyword evidence="11" id="KW-0739">Sodium transport</keyword>
<protein>
    <submittedName>
        <fullName evidence="15">Sodium:solute symporter family protein</fullName>
    </submittedName>
</protein>
<evidence type="ECO:0000256" key="10">
    <source>
        <dbReference type="ARBA" id="ARBA00023136"/>
    </source>
</evidence>
<evidence type="ECO:0000256" key="13">
    <source>
        <dbReference type="RuleBase" id="RU362091"/>
    </source>
</evidence>
<feature type="transmembrane region" description="Helical" evidence="14">
    <location>
        <begin position="389"/>
        <end position="412"/>
    </location>
</feature>
<comment type="caution">
    <text evidence="15">The sequence shown here is derived from an EMBL/GenBank/DDBJ whole genome shotgun (WGS) entry which is preliminary data.</text>
</comment>